<accession>A0A6G0VSA1</accession>
<dbReference type="Proteomes" id="UP000478052">
    <property type="component" value="Unassembled WGS sequence"/>
</dbReference>
<dbReference type="PANTHER" id="PTHR32344">
    <property type="entry name" value="U1-TYPE DOMAIN-CONTAINING PROTEIN"/>
    <property type="match status" value="1"/>
</dbReference>
<evidence type="ECO:0000313" key="2">
    <source>
        <dbReference type="EMBL" id="KAF0707446.1"/>
    </source>
</evidence>
<comment type="caution">
    <text evidence="2">The sequence shown here is derived from an EMBL/GenBank/DDBJ whole genome shotgun (WGS) entry which is preliminary data.</text>
</comment>
<dbReference type="AlphaFoldDB" id="A0A6G0VSA1"/>
<name>A0A6G0VSA1_APHCR</name>
<dbReference type="InterPro" id="IPR008906">
    <property type="entry name" value="HATC_C_dom"/>
</dbReference>
<organism evidence="2 3">
    <name type="scientific">Aphis craccivora</name>
    <name type="common">Cowpea aphid</name>
    <dbReference type="NCBI Taxonomy" id="307492"/>
    <lineage>
        <taxon>Eukaryota</taxon>
        <taxon>Metazoa</taxon>
        <taxon>Ecdysozoa</taxon>
        <taxon>Arthropoda</taxon>
        <taxon>Hexapoda</taxon>
        <taxon>Insecta</taxon>
        <taxon>Pterygota</taxon>
        <taxon>Neoptera</taxon>
        <taxon>Paraneoptera</taxon>
        <taxon>Hemiptera</taxon>
        <taxon>Sternorrhyncha</taxon>
        <taxon>Aphidomorpha</taxon>
        <taxon>Aphidoidea</taxon>
        <taxon>Aphididae</taxon>
        <taxon>Aphidini</taxon>
        <taxon>Aphis</taxon>
        <taxon>Aphis</taxon>
    </lineage>
</organism>
<dbReference type="Pfam" id="PF05699">
    <property type="entry name" value="Dimer_Tnp_hAT"/>
    <property type="match status" value="1"/>
</dbReference>
<dbReference type="EMBL" id="VUJU01012541">
    <property type="protein sequence ID" value="KAF0707446.1"/>
    <property type="molecule type" value="Genomic_DNA"/>
</dbReference>
<dbReference type="GO" id="GO:0046983">
    <property type="term" value="F:protein dimerization activity"/>
    <property type="evidence" value="ECO:0007669"/>
    <property type="project" value="InterPro"/>
</dbReference>
<reference evidence="2 3" key="1">
    <citation type="submission" date="2019-08" db="EMBL/GenBank/DDBJ databases">
        <title>Whole genome of Aphis craccivora.</title>
        <authorList>
            <person name="Voronova N.V."/>
            <person name="Shulinski R.S."/>
            <person name="Bandarenka Y.V."/>
            <person name="Zhorov D.G."/>
            <person name="Warner D."/>
        </authorList>
    </citation>
    <scope>NUCLEOTIDE SEQUENCE [LARGE SCALE GENOMIC DNA]</scope>
    <source>
        <strain evidence="2">180601</strain>
        <tissue evidence="2">Whole Body</tissue>
    </source>
</reference>
<evidence type="ECO:0000313" key="3">
    <source>
        <dbReference type="Proteomes" id="UP000478052"/>
    </source>
</evidence>
<dbReference type="InterPro" id="IPR012337">
    <property type="entry name" value="RNaseH-like_sf"/>
</dbReference>
<sequence length="550" mass="62767">MVTFQSLVNHQIMPPIKNTRINVWINEYPGTFTTDGMVVYCQICEKKVPCSKKFQIVQHIRTATHIAASEKKVRQPILLVARCLYHSLVLTALIASNIPLKKLSNPKFRNFLKKYCRNQNIPDESTLRKNYIIDVYNETTDSCGRYIANLFIGKLSLEPSPAYLIASKALEKVNHSTIARFINDSITAFFVDTSIAERVCIFISDAAPYMTKAGVALKIFYPNLIHVTCFAHAIHRFAEEIRNDIFMKAPSQIQTYREQLPTLPLPPEPVITQWGTWIKSACFYSEHFMEIKGIINQFKSSDALSIRDAKEAFETSSIQHDLNLIFTHFSKIPKLITSLEARNLLLHNSLKVMEGLLTTASELPDVFSEKIKTKITRLLNKNPGYDSLSMINAYINGTSTVLPNTITSNMASKFKYCPVTSCDVERSFSAFKLILDDKRHCLTMDHLEQHLSMHISNIFTAYNPRSSYDTCSNSPLFHQTILNVEGDTICATEEALEYFKLIATQTHREKEIFLPTKVRESLSILQNDYRDQLSDNDLETFTQMFDCVSK</sequence>
<evidence type="ECO:0000259" key="1">
    <source>
        <dbReference type="Pfam" id="PF05699"/>
    </source>
</evidence>
<gene>
    <name evidence="2" type="ORF">FWK35_00029714</name>
</gene>
<dbReference type="GO" id="GO:0006357">
    <property type="term" value="P:regulation of transcription by RNA polymerase II"/>
    <property type="evidence" value="ECO:0007669"/>
    <property type="project" value="InterPro"/>
</dbReference>
<dbReference type="OrthoDB" id="6596666at2759"/>
<dbReference type="GO" id="GO:0005634">
    <property type="term" value="C:nucleus"/>
    <property type="evidence" value="ECO:0007669"/>
    <property type="project" value="InterPro"/>
</dbReference>
<dbReference type="GO" id="GO:0003690">
    <property type="term" value="F:double-stranded DNA binding"/>
    <property type="evidence" value="ECO:0007669"/>
    <property type="project" value="InterPro"/>
</dbReference>
<proteinExistence type="predicted"/>
<dbReference type="SUPFAM" id="SSF53098">
    <property type="entry name" value="Ribonuclease H-like"/>
    <property type="match status" value="1"/>
</dbReference>
<protein>
    <submittedName>
        <fullName evidence="2">CGG triplet repeat-binding protein 1</fullName>
    </submittedName>
</protein>
<feature type="domain" description="HAT C-terminal dimerisation" evidence="1">
    <location>
        <begin position="406"/>
        <end position="453"/>
    </location>
</feature>
<dbReference type="PANTHER" id="PTHR32344:SF1">
    <property type="entry name" value="U1-TYPE DOMAIN-CONTAINING PROTEIN"/>
    <property type="match status" value="1"/>
</dbReference>
<keyword evidence="3" id="KW-1185">Reference proteome</keyword>
<dbReference type="InterPro" id="IPR033375">
    <property type="entry name" value="Cggbp1"/>
</dbReference>